<comment type="caution">
    <text evidence="1">The sequence shown here is derived from an EMBL/GenBank/DDBJ whole genome shotgun (WGS) entry which is preliminary data.</text>
</comment>
<sequence>MGAGQNLGPLTTAAPLSSTCFNQIYKINTSPGYYLIQGPPEGASCYPSAYAGVISQYYSPAASCPFGFTPACTSTNGASETVYTCCPTQFDYICQTTSFYQWESTLGCVTPVDFSLTTTWTVLNVENGKTVATTSSGYQGGANAFSIQVRFQSSDLVISEKASISL</sequence>
<reference evidence="1 2" key="1">
    <citation type="submission" date="2023-01" db="EMBL/GenBank/DDBJ databases">
        <title>Analysis of 21 Apiospora genomes using comparative genomics revels a genus with tremendous synthesis potential of carbohydrate active enzymes and secondary metabolites.</title>
        <authorList>
            <person name="Sorensen T."/>
        </authorList>
    </citation>
    <scope>NUCLEOTIDE SEQUENCE [LARGE SCALE GENOMIC DNA]</scope>
    <source>
        <strain evidence="1 2">CBS 117206</strain>
    </source>
</reference>
<keyword evidence="2" id="KW-1185">Reference proteome</keyword>
<name>A0AAW0QK25_9PEZI</name>
<proteinExistence type="predicted"/>
<dbReference type="Proteomes" id="UP001392437">
    <property type="component" value="Unassembled WGS sequence"/>
</dbReference>
<evidence type="ECO:0000313" key="1">
    <source>
        <dbReference type="EMBL" id="KAK8105536.1"/>
    </source>
</evidence>
<organism evidence="1 2">
    <name type="scientific">Apiospora kogelbergensis</name>
    <dbReference type="NCBI Taxonomy" id="1337665"/>
    <lineage>
        <taxon>Eukaryota</taxon>
        <taxon>Fungi</taxon>
        <taxon>Dikarya</taxon>
        <taxon>Ascomycota</taxon>
        <taxon>Pezizomycotina</taxon>
        <taxon>Sordariomycetes</taxon>
        <taxon>Xylariomycetidae</taxon>
        <taxon>Amphisphaeriales</taxon>
        <taxon>Apiosporaceae</taxon>
        <taxon>Apiospora</taxon>
    </lineage>
</organism>
<dbReference type="EMBL" id="JAQQWP010000008">
    <property type="protein sequence ID" value="KAK8105536.1"/>
    <property type="molecule type" value="Genomic_DNA"/>
</dbReference>
<accession>A0AAW0QK25</accession>
<gene>
    <name evidence="1" type="ORF">PG999_008895</name>
</gene>
<dbReference type="AlphaFoldDB" id="A0AAW0QK25"/>
<evidence type="ECO:0000313" key="2">
    <source>
        <dbReference type="Proteomes" id="UP001392437"/>
    </source>
</evidence>
<protein>
    <submittedName>
        <fullName evidence="1">Uncharacterized protein</fullName>
    </submittedName>
</protein>